<dbReference type="PANTHER" id="PTHR37216">
    <property type="entry name" value="EXPRESSED PROTEIN"/>
    <property type="match status" value="1"/>
</dbReference>
<name>A0A0E0DR01_9ORYZ</name>
<feature type="region of interest" description="Disordered" evidence="1">
    <location>
        <begin position="1"/>
        <end position="29"/>
    </location>
</feature>
<dbReference type="Proteomes" id="UP000008021">
    <property type="component" value="Chromosome 5"/>
</dbReference>
<feature type="compositionally biased region" description="Basic and acidic residues" evidence="1">
    <location>
        <begin position="15"/>
        <end position="29"/>
    </location>
</feature>
<dbReference type="HOGENOM" id="CLU_2053418_0_0_1"/>
<accession>A0A0E0DR01</accession>
<proteinExistence type="predicted"/>
<reference evidence="2" key="2">
    <citation type="submission" date="2018-05" db="EMBL/GenBank/DDBJ databases">
        <title>OmerRS3 (Oryza meridionalis Reference Sequence Version 3).</title>
        <authorList>
            <person name="Zhang J."/>
            <person name="Kudrna D."/>
            <person name="Lee S."/>
            <person name="Talag J."/>
            <person name="Welchert J."/>
            <person name="Wing R.A."/>
        </authorList>
    </citation>
    <scope>NUCLEOTIDE SEQUENCE [LARGE SCALE GENOMIC DNA]</scope>
    <source>
        <strain evidence="2">cv. OR44</strain>
    </source>
</reference>
<sequence length="120" mass="13872">MGQAAAKAKQGGDQAENKTGKDEKAVSKPKDAKDLIDFMEKNYDSIKDVTSFEDFYHAFYELIEKFCEERGQLQYRIPEKPELQKQYEVRDNSDLFNLLTSVYNSSTEASPFLRELLQMV</sequence>
<dbReference type="InterPro" id="IPR057196">
    <property type="entry name" value="DUF7874"/>
</dbReference>
<dbReference type="PANTHER" id="PTHR37216:SF1">
    <property type="entry name" value="EXPRESSED PROTEIN"/>
    <property type="match status" value="1"/>
</dbReference>
<dbReference type="Pfam" id="PF25284">
    <property type="entry name" value="DUF7874"/>
    <property type="match status" value="1"/>
</dbReference>
<feature type="compositionally biased region" description="Low complexity" evidence="1">
    <location>
        <begin position="1"/>
        <end position="14"/>
    </location>
</feature>
<organism evidence="2">
    <name type="scientific">Oryza meridionalis</name>
    <dbReference type="NCBI Taxonomy" id="40149"/>
    <lineage>
        <taxon>Eukaryota</taxon>
        <taxon>Viridiplantae</taxon>
        <taxon>Streptophyta</taxon>
        <taxon>Embryophyta</taxon>
        <taxon>Tracheophyta</taxon>
        <taxon>Spermatophyta</taxon>
        <taxon>Magnoliopsida</taxon>
        <taxon>Liliopsida</taxon>
        <taxon>Poales</taxon>
        <taxon>Poaceae</taxon>
        <taxon>BOP clade</taxon>
        <taxon>Oryzoideae</taxon>
        <taxon>Oryzeae</taxon>
        <taxon>Oryzinae</taxon>
        <taxon>Oryza</taxon>
    </lineage>
</organism>
<dbReference type="EnsemblPlants" id="OMERI05G13250.1">
    <property type="protein sequence ID" value="OMERI05G13250.1"/>
    <property type="gene ID" value="OMERI05G13250"/>
</dbReference>
<keyword evidence="3" id="KW-1185">Reference proteome</keyword>
<evidence type="ECO:0000313" key="3">
    <source>
        <dbReference type="Proteomes" id="UP000008021"/>
    </source>
</evidence>
<reference evidence="2" key="1">
    <citation type="submission" date="2015-04" db="UniProtKB">
        <authorList>
            <consortium name="EnsemblPlants"/>
        </authorList>
    </citation>
    <scope>IDENTIFICATION</scope>
</reference>
<protein>
    <submittedName>
        <fullName evidence="2">Uncharacterized protein</fullName>
    </submittedName>
</protein>
<evidence type="ECO:0000256" key="1">
    <source>
        <dbReference type="SAM" id="MobiDB-lite"/>
    </source>
</evidence>
<dbReference type="AlphaFoldDB" id="A0A0E0DR01"/>
<evidence type="ECO:0000313" key="2">
    <source>
        <dbReference type="EnsemblPlants" id="OMERI05G13250.1"/>
    </source>
</evidence>
<dbReference type="Gramene" id="OMERI05G13250.1">
    <property type="protein sequence ID" value="OMERI05G13250.1"/>
    <property type="gene ID" value="OMERI05G13250"/>
</dbReference>